<gene>
    <name evidence="2" type="ORF">ACI2L5_26990</name>
</gene>
<dbReference type="RefSeq" id="WP_358704513.1">
    <property type="nucleotide sequence ID" value="NZ_JBFACG010000019.1"/>
</dbReference>
<comment type="caution">
    <text evidence="2">The sequence shown here is derived from an EMBL/GenBank/DDBJ whole genome shotgun (WGS) entry which is preliminary data.</text>
</comment>
<proteinExistence type="predicted"/>
<keyword evidence="3" id="KW-1185">Reference proteome</keyword>
<accession>A0ABW8LRN0</accession>
<evidence type="ECO:0000256" key="1">
    <source>
        <dbReference type="SAM" id="SignalP"/>
    </source>
</evidence>
<evidence type="ECO:0000313" key="2">
    <source>
        <dbReference type="EMBL" id="MFK4268564.1"/>
    </source>
</evidence>
<organism evidence="2 3">
    <name type="scientific">Streptomyces milbemycinicus</name>
    <dbReference type="NCBI Taxonomy" id="476552"/>
    <lineage>
        <taxon>Bacteria</taxon>
        <taxon>Bacillati</taxon>
        <taxon>Actinomycetota</taxon>
        <taxon>Actinomycetes</taxon>
        <taxon>Kitasatosporales</taxon>
        <taxon>Streptomycetaceae</taxon>
        <taxon>Streptomyces</taxon>
    </lineage>
</organism>
<evidence type="ECO:0000313" key="3">
    <source>
        <dbReference type="Proteomes" id="UP001620295"/>
    </source>
</evidence>
<keyword evidence="1" id="KW-0732">Signal</keyword>
<dbReference type="Proteomes" id="UP001620295">
    <property type="component" value="Unassembled WGS sequence"/>
</dbReference>
<feature type="chain" id="PRO_5045931255" evidence="1">
    <location>
        <begin position="24"/>
        <end position="86"/>
    </location>
</feature>
<name>A0ABW8LRN0_9ACTN</name>
<sequence>MRTRLMLASAAMGALLLTGGAVATAQAAPASLDPGNTTAAATIADSWVYVGTYSSYAACVAEGENYIGTYTCTPTSRGRYDLYVLV</sequence>
<protein>
    <submittedName>
        <fullName evidence="2">Uncharacterized protein</fullName>
    </submittedName>
</protein>
<dbReference type="EMBL" id="JBJDQH010000009">
    <property type="protein sequence ID" value="MFK4268564.1"/>
    <property type="molecule type" value="Genomic_DNA"/>
</dbReference>
<reference evidence="2 3" key="1">
    <citation type="submission" date="2024-11" db="EMBL/GenBank/DDBJ databases">
        <title>The Natural Products Discovery Center: Release of the First 8490 Sequenced Strains for Exploring Actinobacteria Biosynthetic Diversity.</title>
        <authorList>
            <person name="Kalkreuter E."/>
            <person name="Kautsar S.A."/>
            <person name="Yang D."/>
            <person name="Bader C.D."/>
            <person name="Teijaro C.N."/>
            <person name="Fluegel L."/>
            <person name="Davis C.M."/>
            <person name="Simpson J.R."/>
            <person name="Lauterbach L."/>
            <person name="Steele A.D."/>
            <person name="Gui C."/>
            <person name="Meng S."/>
            <person name="Li G."/>
            <person name="Viehrig K."/>
            <person name="Ye F."/>
            <person name="Su P."/>
            <person name="Kiefer A.F."/>
            <person name="Nichols A."/>
            <person name="Cepeda A.J."/>
            <person name="Yan W."/>
            <person name="Fan B."/>
            <person name="Jiang Y."/>
            <person name="Adhikari A."/>
            <person name="Zheng C.-J."/>
            <person name="Schuster L."/>
            <person name="Cowan T.M."/>
            <person name="Smanski M.J."/>
            <person name="Chevrette M.G."/>
            <person name="De Carvalho L.P.S."/>
            <person name="Shen B."/>
        </authorList>
    </citation>
    <scope>NUCLEOTIDE SEQUENCE [LARGE SCALE GENOMIC DNA]</scope>
    <source>
        <strain evidence="2 3">NPDC020863</strain>
    </source>
</reference>
<feature type="signal peptide" evidence="1">
    <location>
        <begin position="1"/>
        <end position="23"/>
    </location>
</feature>